<organism evidence="10 11">
    <name type="scientific">Candidatus Buchananbacteria bacterium RIFCSPLOWO2_01_FULL_39_33</name>
    <dbReference type="NCBI Taxonomy" id="1797543"/>
    <lineage>
        <taxon>Bacteria</taxon>
        <taxon>Candidatus Buchananiibacteriota</taxon>
    </lineage>
</organism>
<keyword evidence="7 8" id="KW-0472">Membrane</keyword>
<dbReference type="InterPro" id="IPR050297">
    <property type="entry name" value="LipidA_mod_glycosyltrf_83"/>
</dbReference>
<evidence type="ECO:0000256" key="3">
    <source>
        <dbReference type="ARBA" id="ARBA00022676"/>
    </source>
</evidence>
<dbReference type="AlphaFoldDB" id="A0A1G1YGK4"/>
<feature type="transmembrane region" description="Helical" evidence="8">
    <location>
        <begin position="171"/>
        <end position="189"/>
    </location>
</feature>
<dbReference type="Proteomes" id="UP000177376">
    <property type="component" value="Unassembled WGS sequence"/>
</dbReference>
<feature type="transmembrane region" description="Helical" evidence="8">
    <location>
        <begin position="72"/>
        <end position="95"/>
    </location>
</feature>
<feature type="transmembrane region" description="Helical" evidence="8">
    <location>
        <begin position="345"/>
        <end position="362"/>
    </location>
</feature>
<evidence type="ECO:0000313" key="11">
    <source>
        <dbReference type="Proteomes" id="UP000177376"/>
    </source>
</evidence>
<dbReference type="InterPro" id="IPR038731">
    <property type="entry name" value="RgtA/B/C-like"/>
</dbReference>
<feature type="transmembrane region" description="Helical" evidence="8">
    <location>
        <begin position="142"/>
        <end position="162"/>
    </location>
</feature>
<feature type="transmembrane region" description="Helical" evidence="8">
    <location>
        <begin position="241"/>
        <end position="260"/>
    </location>
</feature>
<keyword evidence="4" id="KW-0808">Transferase</keyword>
<comment type="subcellular location">
    <subcellularLocation>
        <location evidence="1">Cell membrane</location>
        <topology evidence="1">Multi-pass membrane protein</topology>
    </subcellularLocation>
</comment>
<comment type="caution">
    <text evidence="10">The sequence shown here is derived from an EMBL/GenBank/DDBJ whole genome shotgun (WGS) entry which is preliminary data.</text>
</comment>
<dbReference type="EMBL" id="MHIM01000038">
    <property type="protein sequence ID" value="OGY51374.1"/>
    <property type="molecule type" value="Genomic_DNA"/>
</dbReference>
<dbReference type="GO" id="GO:0005886">
    <property type="term" value="C:plasma membrane"/>
    <property type="evidence" value="ECO:0007669"/>
    <property type="project" value="UniProtKB-SubCell"/>
</dbReference>
<keyword evidence="2" id="KW-1003">Cell membrane</keyword>
<sequence>MLLIDKLKIFIRANYLIILILILAFILRIWGVAYGWPGLFVGDEKSLVGGALKMIYERNIFPVLEPDAFRLLYYPVLIPWILLIFFVPWTIFVYLTGDFSSLSVLRDNFILNPEVFFLIGRIVNVVFATILVFLIYKVGTKIFSKPVGLFSALLYAVSWLPIHQGHFVKHWNIGAFFGLLILYLAWSILNNPSRRNYILAGLMVGLAGLTDYIFAIYGLIFAIIHFLFLKQSWPDKFFSKSFWIFVLLSVVIFSLSILSYPQEFYRLAFGEDSTATAVKSLVGFWQVISEIFFTLYHLETVILILSLIGALILFFKNKKLLYLLIIIPLISPFLYYFLLHFETRYILLFLPFLTILAGYGWFRIIDQLKIKSRILLLVFCLIIIFLPLKNAVIFGTMLTQTDTRILAKNWVASNLPYGSKIITNSWEFDLMRNAKCIYDQQQFRNLSLRSQDYVMWQRDLKESYCVWPLDLILALPPNMADYEYYLVDSYTARRFAYLGEGLLKEAQLIQEFKGSPYAIVETWPDNFVHEILANRRTGPDVKIYRLK</sequence>
<evidence type="ECO:0000256" key="7">
    <source>
        <dbReference type="ARBA" id="ARBA00023136"/>
    </source>
</evidence>
<feature type="transmembrane region" description="Helical" evidence="8">
    <location>
        <begin position="374"/>
        <end position="398"/>
    </location>
</feature>
<evidence type="ECO:0000259" key="9">
    <source>
        <dbReference type="Pfam" id="PF13231"/>
    </source>
</evidence>
<evidence type="ECO:0000256" key="1">
    <source>
        <dbReference type="ARBA" id="ARBA00004651"/>
    </source>
</evidence>
<evidence type="ECO:0000256" key="8">
    <source>
        <dbReference type="SAM" id="Phobius"/>
    </source>
</evidence>
<gene>
    <name evidence="10" type="ORF">A3A02_00430</name>
</gene>
<proteinExistence type="predicted"/>
<protein>
    <recommendedName>
        <fullName evidence="9">Glycosyltransferase RgtA/B/C/D-like domain-containing protein</fullName>
    </recommendedName>
</protein>
<dbReference type="PANTHER" id="PTHR33908:SF11">
    <property type="entry name" value="MEMBRANE PROTEIN"/>
    <property type="match status" value="1"/>
</dbReference>
<keyword evidence="5 8" id="KW-0812">Transmembrane</keyword>
<dbReference type="Pfam" id="PF13231">
    <property type="entry name" value="PMT_2"/>
    <property type="match status" value="1"/>
</dbReference>
<dbReference type="PANTHER" id="PTHR33908">
    <property type="entry name" value="MANNOSYLTRANSFERASE YKCB-RELATED"/>
    <property type="match status" value="1"/>
</dbReference>
<dbReference type="GO" id="GO:0016763">
    <property type="term" value="F:pentosyltransferase activity"/>
    <property type="evidence" value="ECO:0007669"/>
    <property type="project" value="TreeGrafter"/>
</dbReference>
<feature type="domain" description="Glycosyltransferase RgtA/B/C/D-like" evidence="9">
    <location>
        <begin position="121"/>
        <end position="254"/>
    </location>
</feature>
<feature type="transmembrane region" description="Helical" evidence="8">
    <location>
        <begin position="320"/>
        <end position="339"/>
    </location>
</feature>
<dbReference type="GO" id="GO:0009103">
    <property type="term" value="P:lipopolysaccharide biosynthetic process"/>
    <property type="evidence" value="ECO:0007669"/>
    <property type="project" value="UniProtKB-ARBA"/>
</dbReference>
<keyword evidence="3" id="KW-0328">Glycosyltransferase</keyword>
<feature type="transmembrane region" description="Helical" evidence="8">
    <location>
        <begin position="12"/>
        <end position="36"/>
    </location>
</feature>
<evidence type="ECO:0000256" key="5">
    <source>
        <dbReference type="ARBA" id="ARBA00022692"/>
    </source>
</evidence>
<evidence type="ECO:0000313" key="10">
    <source>
        <dbReference type="EMBL" id="OGY51374.1"/>
    </source>
</evidence>
<evidence type="ECO:0000256" key="2">
    <source>
        <dbReference type="ARBA" id="ARBA00022475"/>
    </source>
</evidence>
<reference evidence="10 11" key="1">
    <citation type="journal article" date="2016" name="Nat. Commun.">
        <title>Thousands of microbial genomes shed light on interconnected biogeochemical processes in an aquifer system.</title>
        <authorList>
            <person name="Anantharaman K."/>
            <person name="Brown C.T."/>
            <person name="Hug L.A."/>
            <person name="Sharon I."/>
            <person name="Castelle C.J."/>
            <person name="Probst A.J."/>
            <person name="Thomas B.C."/>
            <person name="Singh A."/>
            <person name="Wilkins M.J."/>
            <person name="Karaoz U."/>
            <person name="Brodie E.L."/>
            <person name="Williams K.H."/>
            <person name="Hubbard S.S."/>
            <person name="Banfield J.F."/>
        </authorList>
    </citation>
    <scope>NUCLEOTIDE SEQUENCE [LARGE SCALE GENOMIC DNA]</scope>
</reference>
<feature type="transmembrane region" description="Helical" evidence="8">
    <location>
        <begin position="115"/>
        <end position="136"/>
    </location>
</feature>
<feature type="transmembrane region" description="Helical" evidence="8">
    <location>
        <begin position="209"/>
        <end position="229"/>
    </location>
</feature>
<accession>A0A1G1YGK4</accession>
<feature type="transmembrane region" description="Helical" evidence="8">
    <location>
        <begin position="291"/>
        <end position="313"/>
    </location>
</feature>
<name>A0A1G1YGK4_9BACT</name>
<evidence type="ECO:0000256" key="4">
    <source>
        <dbReference type="ARBA" id="ARBA00022679"/>
    </source>
</evidence>
<evidence type="ECO:0000256" key="6">
    <source>
        <dbReference type="ARBA" id="ARBA00022989"/>
    </source>
</evidence>
<keyword evidence="6 8" id="KW-1133">Transmembrane helix</keyword>